<dbReference type="CDD" id="cd09566">
    <property type="entry name" value="SAM_liprin-beta1_2_repeat2"/>
    <property type="match status" value="1"/>
</dbReference>
<evidence type="ECO:0000256" key="5">
    <source>
        <dbReference type="SAM" id="MobiDB-lite"/>
    </source>
</evidence>
<dbReference type="InterPro" id="IPR019181">
    <property type="entry name" value="LSM12_ABD"/>
</dbReference>
<dbReference type="Proteomes" id="UP000663854">
    <property type="component" value="Unassembled WGS sequence"/>
</dbReference>
<evidence type="ECO:0000313" key="8">
    <source>
        <dbReference type="EMBL" id="CAF0996053.1"/>
    </source>
</evidence>
<dbReference type="SUPFAM" id="SSF47769">
    <property type="entry name" value="SAM/Pointed domain"/>
    <property type="match status" value="3"/>
</dbReference>
<dbReference type="InterPro" id="IPR037618">
    <property type="entry name" value="LIPB1/2_SAM_2nd"/>
</dbReference>
<dbReference type="InterPro" id="IPR029515">
    <property type="entry name" value="Liprin"/>
</dbReference>
<feature type="domain" description="SAM" evidence="6">
    <location>
        <begin position="813"/>
        <end position="871"/>
    </location>
</feature>
<comment type="similarity">
    <text evidence="1">Belongs to the liprin family. Liprin-beta subfamily.</text>
</comment>
<dbReference type="FunFam" id="1.10.150.50:FF:000005">
    <property type="entry name" value="Liprin-beta-1 isoform 1"/>
    <property type="match status" value="1"/>
</dbReference>
<name>A0A814GGE3_9BILA</name>
<dbReference type="Pfam" id="PF00536">
    <property type="entry name" value="SAM_1"/>
    <property type="match status" value="2"/>
</dbReference>
<dbReference type="InterPro" id="IPR001660">
    <property type="entry name" value="SAM"/>
</dbReference>
<reference evidence="8" key="1">
    <citation type="submission" date="2021-02" db="EMBL/GenBank/DDBJ databases">
        <authorList>
            <person name="Nowell W R."/>
        </authorList>
    </citation>
    <scope>NUCLEOTIDE SEQUENCE</scope>
</reference>
<comment type="caution">
    <text evidence="8">The sequence shown here is derived from an EMBL/GenBank/DDBJ whole genome shotgun (WGS) entry which is preliminary data.</text>
</comment>
<dbReference type="InterPro" id="IPR047574">
    <property type="entry name" value="AD"/>
</dbReference>
<dbReference type="GO" id="GO:0007528">
    <property type="term" value="P:neuromuscular junction development"/>
    <property type="evidence" value="ECO:0007669"/>
    <property type="project" value="TreeGrafter"/>
</dbReference>
<dbReference type="Gene3D" id="1.10.150.50">
    <property type="entry name" value="Transcription Factor, Ets-1"/>
    <property type="match status" value="3"/>
</dbReference>
<evidence type="ECO:0000256" key="2">
    <source>
        <dbReference type="ARBA" id="ARBA00022737"/>
    </source>
</evidence>
<feature type="coiled-coil region" evidence="4">
    <location>
        <begin position="484"/>
        <end position="525"/>
    </location>
</feature>
<dbReference type="SMART" id="SM00454">
    <property type="entry name" value="SAM"/>
    <property type="match status" value="3"/>
</dbReference>
<feature type="region of interest" description="Disordered" evidence="5">
    <location>
        <begin position="25"/>
        <end position="57"/>
    </location>
</feature>
<feature type="domain" description="AD" evidence="7">
    <location>
        <begin position="129"/>
        <end position="241"/>
    </location>
</feature>
<evidence type="ECO:0000256" key="3">
    <source>
        <dbReference type="ARBA" id="ARBA00023054"/>
    </source>
</evidence>
<dbReference type="CDD" id="cd09563">
    <property type="entry name" value="SAM_liprin-beta1_2_repeat1"/>
    <property type="match status" value="1"/>
</dbReference>
<organism evidence="8 9">
    <name type="scientific">Rotaria sordida</name>
    <dbReference type="NCBI Taxonomy" id="392033"/>
    <lineage>
        <taxon>Eukaryota</taxon>
        <taxon>Metazoa</taxon>
        <taxon>Spiralia</taxon>
        <taxon>Gnathifera</taxon>
        <taxon>Rotifera</taxon>
        <taxon>Eurotatoria</taxon>
        <taxon>Bdelloidea</taxon>
        <taxon>Philodinida</taxon>
        <taxon>Philodinidae</taxon>
        <taxon>Rotaria</taxon>
    </lineage>
</organism>
<accession>A0A814GGE3</accession>
<dbReference type="EMBL" id="CAJNOH010000314">
    <property type="protein sequence ID" value="CAF0996053.1"/>
    <property type="molecule type" value="Genomic_DNA"/>
</dbReference>
<feature type="domain" description="SAM" evidence="6">
    <location>
        <begin position="737"/>
        <end position="801"/>
    </location>
</feature>
<gene>
    <name evidence="8" type="ORF">PYM288_LOCUS14370</name>
</gene>
<keyword evidence="3 4" id="KW-0175">Coiled coil</keyword>
<dbReference type="GO" id="GO:0048786">
    <property type="term" value="C:presynaptic active zone"/>
    <property type="evidence" value="ECO:0007669"/>
    <property type="project" value="TreeGrafter"/>
</dbReference>
<evidence type="ECO:0000256" key="1">
    <source>
        <dbReference type="ARBA" id="ARBA00007547"/>
    </source>
</evidence>
<evidence type="ECO:0000256" key="4">
    <source>
        <dbReference type="SAM" id="Coils"/>
    </source>
</evidence>
<evidence type="ECO:0008006" key="10">
    <source>
        <dbReference type="Google" id="ProtNLM"/>
    </source>
</evidence>
<dbReference type="AlphaFoldDB" id="A0A814GGE3"/>
<proteinExistence type="inferred from homology"/>
<evidence type="ECO:0000259" key="6">
    <source>
        <dbReference type="PROSITE" id="PS50105"/>
    </source>
</evidence>
<feature type="region of interest" description="Disordered" evidence="5">
    <location>
        <begin position="247"/>
        <end position="275"/>
    </location>
</feature>
<feature type="region of interest" description="Disordered" evidence="5">
    <location>
        <begin position="623"/>
        <end position="675"/>
    </location>
</feature>
<dbReference type="InterPro" id="IPR037617">
    <property type="entry name" value="LIPB1/2_SAM_1"/>
</dbReference>
<sequence length="1055" mass="122296">MDFIYSNVYDLTCEEIKTKFLMRPMDHHDNSQNSTNNIIKRDNSNHSSPIPSSPPPNNIRVNSILRVITIFDDIRTGKVVAYDPPSNLVTLHIKGTKPGSTSVAVINLNHCREYIVEQEPKDDILEPLYPIDISKLKKRQMENEAEKKKEASFINVKASRIGQALFRDIKKTMNQVIRWSNNDILINNAVRIVEPYRVENVSIDSQIQSNTTTSIKASAKGDNDTKTHIIKLVEKFWSDQSKLTSNIDSTRTTKSDSSSKTTTTTDSTSTASSNDDHQSYTIEIKMVEIRNCSNIAINQISTSNVNLIKNNNTDKDHLHNELLLNVSNYSFIPKQTLIMNSDRLTDKIYRLENKRTSLSSQIQFLIQQLKHEHDTINKSKHLRQQQNQTNLVNRNPIMNPSTDNHRREQQQQQETILNSFDFFNEINHFKIRLDTLEKERYELEEKVRLLQVENTTYKNRFIHENNEWIESRPTSIHSGHTNLSSFAENDIERLKRRIETLVKSNDEKERKIDDLQTQLTKYHTVTITQIPSINTNKVDNSINNSNIHKCSYEADGEISDSNSLPSLNSDKDSKLSQKPLLSTYNDHDSFTNSYQNPLSKLKLDVLYRAASAEPMLIREFTNTPIHDTSNKKRTRPSNDRMNYKYDRSGYVSDGPSRKYSAYKRSSSTNLDKNKSSSIKGLKNIFGRIIRTNSGHFKEDDEQKSQCSFQRQDLRTTINYEQNSSKSLSPIEAKFVRWQPEQIVNWLYGIGLGQYASECRKYFKNGLQLLHATPQELEKKMGMRNPLHRKKLQLYLNGLCTGQTEINYLDTHWVLKWLDDIGLPQYKEYFAESKVDGQVLNNLTLEDLINLNITNELHHLSIKRSIQILRYNNFNPIYIRRRPTSDDKNDIDEIMYWSNHRIMEWLRSIDLSEYAPNLRGSGVCGALIVLEIRFNVSTLAEILSIPTSRTLLRRHLSMRFQELIGNDLQNRKNQYEKSPNCQPLTLHTKIKFSRGLFSHRRTRSIDVDDLVCPMNDNNIINGISPCLKRYQRKESSMVDDFEDELVLTHDSPTTVV</sequence>
<feature type="coiled-coil region" evidence="4">
    <location>
        <begin position="426"/>
        <end position="453"/>
    </location>
</feature>
<dbReference type="Pfam" id="PF09793">
    <property type="entry name" value="AD"/>
    <property type="match status" value="1"/>
</dbReference>
<dbReference type="SMART" id="SM00995">
    <property type="entry name" value="AD"/>
    <property type="match status" value="1"/>
</dbReference>
<protein>
    <recommendedName>
        <fullName evidence="10">Liprin-beta-2</fullName>
    </recommendedName>
</protein>
<dbReference type="InterPro" id="IPR013761">
    <property type="entry name" value="SAM/pointed_sf"/>
</dbReference>
<dbReference type="Pfam" id="PF07647">
    <property type="entry name" value="SAM_2"/>
    <property type="match status" value="1"/>
</dbReference>
<feature type="compositionally biased region" description="Low complexity" evidence="5">
    <location>
        <begin position="657"/>
        <end position="667"/>
    </location>
</feature>
<dbReference type="PANTHER" id="PTHR12587:SF14">
    <property type="entry name" value="AT31531P"/>
    <property type="match status" value="1"/>
</dbReference>
<feature type="domain" description="SAM" evidence="6">
    <location>
        <begin position="896"/>
        <end position="965"/>
    </location>
</feature>
<feature type="compositionally biased region" description="Basic and acidic residues" evidence="5">
    <location>
        <begin position="636"/>
        <end position="647"/>
    </location>
</feature>
<dbReference type="PROSITE" id="PS52001">
    <property type="entry name" value="AD"/>
    <property type="match status" value="1"/>
</dbReference>
<keyword evidence="2" id="KW-0677">Repeat</keyword>
<evidence type="ECO:0000313" key="9">
    <source>
        <dbReference type="Proteomes" id="UP000663854"/>
    </source>
</evidence>
<evidence type="ECO:0000259" key="7">
    <source>
        <dbReference type="PROSITE" id="PS52001"/>
    </source>
</evidence>
<dbReference type="PANTHER" id="PTHR12587">
    <property type="entry name" value="LAR INTERACTING PROTEIN LIP -RELATED PROTEIN"/>
    <property type="match status" value="1"/>
</dbReference>
<dbReference type="PROSITE" id="PS50105">
    <property type="entry name" value="SAM_DOMAIN"/>
    <property type="match status" value="3"/>
</dbReference>
<feature type="compositionally biased region" description="Low complexity" evidence="5">
    <location>
        <begin position="248"/>
        <end position="273"/>
    </location>
</feature>